<protein>
    <submittedName>
        <fullName evidence="2">Uncharacterized protein</fullName>
    </submittedName>
</protein>
<feature type="region of interest" description="Disordered" evidence="1">
    <location>
        <begin position="319"/>
        <end position="399"/>
    </location>
</feature>
<evidence type="ECO:0000313" key="2">
    <source>
        <dbReference type="EMBL" id="CAE0714081.1"/>
    </source>
</evidence>
<feature type="compositionally biased region" description="Polar residues" evidence="1">
    <location>
        <begin position="174"/>
        <end position="186"/>
    </location>
</feature>
<feature type="compositionally biased region" description="Basic and acidic residues" evidence="1">
    <location>
        <begin position="331"/>
        <end position="357"/>
    </location>
</feature>
<feature type="compositionally biased region" description="Polar residues" evidence="1">
    <location>
        <begin position="358"/>
        <end position="367"/>
    </location>
</feature>
<organism evidence="2">
    <name type="scientific">Pseudo-nitzschia australis</name>
    <dbReference type="NCBI Taxonomy" id="44445"/>
    <lineage>
        <taxon>Eukaryota</taxon>
        <taxon>Sar</taxon>
        <taxon>Stramenopiles</taxon>
        <taxon>Ochrophyta</taxon>
        <taxon>Bacillariophyta</taxon>
        <taxon>Bacillariophyceae</taxon>
        <taxon>Bacillariophycidae</taxon>
        <taxon>Bacillariales</taxon>
        <taxon>Bacillariaceae</taxon>
        <taxon>Pseudo-nitzschia</taxon>
    </lineage>
</organism>
<accession>A0A7S4AFW2</accession>
<dbReference type="EMBL" id="HBIX01008873">
    <property type="protein sequence ID" value="CAE0714081.1"/>
    <property type="molecule type" value="Transcribed_RNA"/>
</dbReference>
<feature type="compositionally biased region" description="Basic and acidic residues" evidence="1">
    <location>
        <begin position="385"/>
        <end position="399"/>
    </location>
</feature>
<sequence>MENTPDWDAVLPALSTSNPSVVSVIGSSRPVVNTHDRKKKKEEVLIEEPKKQRYIKPSVSMMDSAPDWNAVKPALSTSNPSVVSVDGINRIGEGKRFVRPPSASLEVEIDQKTRPAPADKPFEYKQVQSIPKENPAGAKPVQDEEAKTKLPASIAHAAGSSSDGWTPSAHFPTDDTTNSLRIQDSNPKGKRTISAQSSTMEHFDPDALPRPTGVIPLTVSSSAREKTELFREEHSLEPEEEDKEAENIDGKDEVVATPTQKESSLSESGKKKLFLYDGGNPQPKEPWEFSMEGFDMKLDQSQQQEMSTTKNKLIAYDKNSGTKGTIYSAEDSTKQKQKKNAENGNFRHSDQGRKLQEKTVSPFTRTVSDMKEPSEASVTKQVDSTNKDSDSINAESKDV</sequence>
<feature type="region of interest" description="Disordered" evidence="1">
    <location>
        <begin position="102"/>
        <end position="286"/>
    </location>
</feature>
<name>A0A7S4AFW2_9STRA</name>
<feature type="compositionally biased region" description="Basic and acidic residues" evidence="1">
    <location>
        <begin position="223"/>
        <end position="237"/>
    </location>
</feature>
<reference evidence="2" key="1">
    <citation type="submission" date="2021-01" db="EMBL/GenBank/DDBJ databases">
        <authorList>
            <person name="Corre E."/>
            <person name="Pelletier E."/>
            <person name="Niang G."/>
            <person name="Scheremetjew M."/>
            <person name="Finn R."/>
            <person name="Kale V."/>
            <person name="Holt S."/>
            <person name="Cochrane G."/>
            <person name="Meng A."/>
            <person name="Brown T."/>
            <person name="Cohen L."/>
        </authorList>
    </citation>
    <scope>NUCLEOTIDE SEQUENCE</scope>
    <source>
        <strain evidence="2">10249 10 AB</strain>
    </source>
</reference>
<dbReference type="AlphaFoldDB" id="A0A7S4AFW2"/>
<proteinExistence type="predicted"/>
<feature type="compositionally biased region" description="Basic and acidic residues" evidence="1">
    <location>
        <begin position="245"/>
        <end position="254"/>
    </location>
</feature>
<gene>
    <name evidence="2" type="ORF">PAUS00366_LOCUS6833</name>
</gene>
<evidence type="ECO:0000256" key="1">
    <source>
        <dbReference type="SAM" id="MobiDB-lite"/>
    </source>
</evidence>